<dbReference type="KEGG" id="mhe:MHC_03820"/>
<evidence type="ECO:0000313" key="2">
    <source>
        <dbReference type="EMBL" id="AEW45624.1"/>
    </source>
</evidence>
<dbReference type="AlphaFoldDB" id="H6N7K2"/>
<sequence length="197" mass="23693">MNLNLEGKTSKLAWGLGILGTLLFISASVYWISLTVEDSIKQQEFQLISRLKEKKDLYIRSFRRNKGIFIHMGLHNFTDKKTEDEEGAVALSIWCDSNLRRKRHFINLDGYHRLCTLSMGDVLWLNKKSENLINLDKFPSNLETFQYQLFPYFKLSWDSIDWMRNYRTWKNWCEWKLSEPYSYKNKYKKDAIQRFCF</sequence>
<dbReference type="Proteomes" id="UP000009135">
    <property type="component" value="Chromosome"/>
</dbReference>
<organism evidence="2 3">
    <name type="scientific">Mycoplasma haemocanis (strain Illinois)</name>
    <dbReference type="NCBI Taxonomy" id="1111676"/>
    <lineage>
        <taxon>Bacteria</taxon>
        <taxon>Bacillati</taxon>
        <taxon>Mycoplasmatota</taxon>
        <taxon>Mollicutes</taxon>
        <taxon>Mycoplasmataceae</taxon>
        <taxon>Mycoplasma</taxon>
    </lineage>
</organism>
<keyword evidence="1" id="KW-0812">Transmembrane</keyword>
<accession>H6N7K2</accession>
<proteinExistence type="predicted"/>
<reference evidence="2 3" key="1">
    <citation type="journal article" date="2012" name="J. Bacteriol.">
        <title>Complete genome sequence of Mycoplasma haemocanis strain Illinois.</title>
        <authorList>
            <person name="do Nascimento N.C."/>
            <person name="Guimaraes A.M."/>
            <person name="Santos A.P."/>
            <person name="Sanmiguel P.J."/>
            <person name="Messick J.B."/>
        </authorList>
    </citation>
    <scope>NUCLEOTIDE SEQUENCE [LARGE SCALE GENOMIC DNA]</scope>
    <source>
        <strain evidence="2 3">Illinois</strain>
    </source>
</reference>
<name>H6N7K2_MYCHN</name>
<keyword evidence="1" id="KW-1133">Transmembrane helix</keyword>
<dbReference type="STRING" id="1111676.MHC_03820"/>
<protein>
    <submittedName>
        <fullName evidence="2">Uncharacterized protein</fullName>
    </submittedName>
</protein>
<evidence type="ECO:0000256" key="1">
    <source>
        <dbReference type="SAM" id="Phobius"/>
    </source>
</evidence>
<dbReference type="OrthoDB" id="9828816at2"/>
<evidence type="ECO:0000313" key="3">
    <source>
        <dbReference type="Proteomes" id="UP000009135"/>
    </source>
</evidence>
<feature type="transmembrane region" description="Helical" evidence="1">
    <location>
        <begin position="12"/>
        <end position="32"/>
    </location>
</feature>
<dbReference type="EMBL" id="CP003199">
    <property type="protein sequence ID" value="AEW45624.1"/>
    <property type="molecule type" value="Genomic_DNA"/>
</dbReference>
<keyword evidence="1" id="KW-0472">Membrane</keyword>
<keyword evidence="3" id="KW-1185">Reference proteome</keyword>
<dbReference type="HOGENOM" id="CLU_1276457_0_0_14"/>
<gene>
    <name evidence="2" type="ordered locus">MHC_03820</name>
</gene>